<dbReference type="AlphaFoldDB" id="A0AAV5KY13"/>
<dbReference type="Proteomes" id="UP001054252">
    <property type="component" value="Unassembled WGS sequence"/>
</dbReference>
<organism evidence="1 2">
    <name type="scientific">Rubroshorea leprosula</name>
    <dbReference type="NCBI Taxonomy" id="152421"/>
    <lineage>
        <taxon>Eukaryota</taxon>
        <taxon>Viridiplantae</taxon>
        <taxon>Streptophyta</taxon>
        <taxon>Embryophyta</taxon>
        <taxon>Tracheophyta</taxon>
        <taxon>Spermatophyta</taxon>
        <taxon>Magnoliopsida</taxon>
        <taxon>eudicotyledons</taxon>
        <taxon>Gunneridae</taxon>
        <taxon>Pentapetalae</taxon>
        <taxon>rosids</taxon>
        <taxon>malvids</taxon>
        <taxon>Malvales</taxon>
        <taxon>Dipterocarpaceae</taxon>
        <taxon>Rubroshorea</taxon>
    </lineage>
</organism>
<evidence type="ECO:0000313" key="1">
    <source>
        <dbReference type="EMBL" id="GKV29796.1"/>
    </source>
</evidence>
<evidence type="ECO:0000313" key="2">
    <source>
        <dbReference type="Proteomes" id="UP001054252"/>
    </source>
</evidence>
<sequence>MVVKLTNENKEHHAFVANGASQMEGNKDAAVTMGPTEVEMNQPPTENVNKDAILPALMDTQLVDVPLSLEFGGVKRAKGRGKVAKGGKGK</sequence>
<name>A0AAV5KY13_9ROSI</name>
<accession>A0AAV5KY13</accession>
<comment type="caution">
    <text evidence="1">The sequence shown here is derived from an EMBL/GenBank/DDBJ whole genome shotgun (WGS) entry which is preliminary data.</text>
</comment>
<reference evidence="1 2" key="1">
    <citation type="journal article" date="2021" name="Commun. Biol.">
        <title>The genome of Shorea leprosula (Dipterocarpaceae) highlights the ecological relevance of drought in aseasonal tropical rainforests.</title>
        <authorList>
            <person name="Ng K.K.S."/>
            <person name="Kobayashi M.J."/>
            <person name="Fawcett J.A."/>
            <person name="Hatakeyama M."/>
            <person name="Paape T."/>
            <person name="Ng C.H."/>
            <person name="Ang C.C."/>
            <person name="Tnah L.H."/>
            <person name="Lee C.T."/>
            <person name="Nishiyama T."/>
            <person name="Sese J."/>
            <person name="O'Brien M.J."/>
            <person name="Copetti D."/>
            <person name="Mohd Noor M.I."/>
            <person name="Ong R.C."/>
            <person name="Putra M."/>
            <person name="Sireger I.Z."/>
            <person name="Indrioko S."/>
            <person name="Kosugi Y."/>
            <person name="Izuno A."/>
            <person name="Isagi Y."/>
            <person name="Lee S.L."/>
            <person name="Shimizu K.K."/>
        </authorList>
    </citation>
    <scope>NUCLEOTIDE SEQUENCE [LARGE SCALE GENOMIC DNA]</scope>
    <source>
        <strain evidence="1">214</strain>
    </source>
</reference>
<keyword evidence="2" id="KW-1185">Reference proteome</keyword>
<protein>
    <submittedName>
        <fullName evidence="1">Uncharacterized protein</fullName>
    </submittedName>
</protein>
<dbReference type="EMBL" id="BPVZ01000084">
    <property type="protein sequence ID" value="GKV29796.1"/>
    <property type="molecule type" value="Genomic_DNA"/>
</dbReference>
<gene>
    <name evidence="1" type="ORF">SLEP1_g38692</name>
</gene>
<proteinExistence type="predicted"/>